<name>A0A2P6PGX6_ROSCH</name>
<comment type="caution">
    <text evidence="1">The sequence shown here is derived from an EMBL/GenBank/DDBJ whole genome shotgun (WGS) entry which is preliminary data.</text>
</comment>
<gene>
    <name evidence="1" type="ORF">RchiOBHm_Chr7g0236411</name>
</gene>
<reference evidence="1 2" key="1">
    <citation type="journal article" date="2018" name="Nat. Genet.">
        <title>The Rosa genome provides new insights in the design of modern roses.</title>
        <authorList>
            <person name="Bendahmane M."/>
        </authorList>
    </citation>
    <scope>NUCLEOTIDE SEQUENCE [LARGE SCALE GENOMIC DNA]</scope>
    <source>
        <strain evidence="2">cv. Old Blush</strain>
    </source>
</reference>
<dbReference type="Gramene" id="PRQ21185">
    <property type="protein sequence ID" value="PRQ21185"/>
    <property type="gene ID" value="RchiOBHm_Chr7g0236411"/>
</dbReference>
<dbReference type="AlphaFoldDB" id="A0A2P6PGX6"/>
<sequence>MIGSVVTETDSGLWVTDGGGMQFWRIEFGLEKKNGKDLGWICFALCYCTSEDMVAGIVELELVVLLKLYWNFGMEMERGL</sequence>
<evidence type="ECO:0000313" key="1">
    <source>
        <dbReference type="EMBL" id="PRQ21185.1"/>
    </source>
</evidence>
<accession>A0A2P6PGX6</accession>
<dbReference type="Proteomes" id="UP000238479">
    <property type="component" value="Chromosome 7"/>
</dbReference>
<dbReference type="EMBL" id="PDCK01000045">
    <property type="protein sequence ID" value="PRQ21185.1"/>
    <property type="molecule type" value="Genomic_DNA"/>
</dbReference>
<proteinExistence type="predicted"/>
<keyword evidence="2" id="KW-1185">Reference proteome</keyword>
<evidence type="ECO:0000313" key="2">
    <source>
        <dbReference type="Proteomes" id="UP000238479"/>
    </source>
</evidence>
<protein>
    <submittedName>
        <fullName evidence="1">Uncharacterized protein</fullName>
    </submittedName>
</protein>
<organism evidence="1 2">
    <name type="scientific">Rosa chinensis</name>
    <name type="common">China rose</name>
    <dbReference type="NCBI Taxonomy" id="74649"/>
    <lineage>
        <taxon>Eukaryota</taxon>
        <taxon>Viridiplantae</taxon>
        <taxon>Streptophyta</taxon>
        <taxon>Embryophyta</taxon>
        <taxon>Tracheophyta</taxon>
        <taxon>Spermatophyta</taxon>
        <taxon>Magnoliopsida</taxon>
        <taxon>eudicotyledons</taxon>
        <taxon>Gunneridae</taxon>
        <taxon>Pentapetalae</taxon>
        <taxon>rosids</taxon>
        <taxon>fabids</taxon>
        <taxon>Rosales</taxon>
        <taxon>Rosaceae</taxon>
        <taxon>Rosoideae</taxon>
        <taxon>Rosoideae incertae sedis</taxon>
        <taxon>Rosa</taxon>
    </lineage>
</organism>